<dbReference type="InParanoid" id="Q01GK3"/>
<dbReference type="OMA" id="QMLVLDI"/>
<dbReference type="InterPro" id="IPR023370">
    <property type="entry name" value="TrmO-like_N"/>
</dbReference>
<dbReference type="InterPro" id="IPR036414">
    <property type="entry name" value="YaeB_N_sf"/>
</dbReference>
<gene>
    <name evidence="4" type="ORF">OT_ostta01g02330</name>
</gene>
<keyword evidence="5" id="KW-1185">Reference proteome</keyword>
<dbReference type="PROSITE" id="PS51668">
    <property type="entry name" value="TSAA_2"/>
    <property type="match status" value="1"/>
</dbReference>
<evidence type="ECO:0000313" key="5">
    <source>
        <dbReference type="Proteomes" id="UP000009170"/>
    </source>
</evidence>
<dbReference type="InterPro" id="IPR040372">
    <property type="entry name" value="YaeB-like"/>
</dbReference>
<dbReference type="KEGG" id="ota:OT_ostta01g02330"/>
<feature type="domain" description="TsaA-like" evidence="3">
    <location>
        <begin position="84"/>
        <end position="243"/>
    </location>
</feature>
<dbReference type="Proteomes" id="UP000009170">
    <property type="component" value="Unassembled WGS sequence"/>
</dbReference>
<accession>Q01GK3</accession>
<dbReference type="FunCoup" id="Q01GK3">
    <property type="interactions" value="8"/>
</dbReference>
<evidence type="ECO:0000256" key="2">
    <source>
        <dbReference type="ARBA" id="ARBA00033753"/>
    </source>
</evidence>
<dbReference type="RefSeq" id="XP_003074290.1">
    <property type="nucleotide sequence ID" value="XM_003074243.1"/>
</dbReference>
<dbReference type="PANTHER" id="PTHR12818">
    <property type="entry name" value="TRNA (ADENINE(37)-N6)-METHYLTRANSFERASE"/>
    <property type="match status" value="1"/>
</dbReference>
<dbReference type="OrthoDB" id="4882at2759"/>
<dbReference type="AlphaFoldDB" id="Q01GK3"/>
<sequence>MWFAFDAVAPSIALCVVAAIAYVLGARSTRATALARARASERAGRTRAEKRLREVSLELERARRCARRTREDARTGSSDASYDARPIGTFASAFDRRTGTPRQGNVVPLARGRVELEREWVSGAALDGLEEFTHCWLIYVFHANTDLGRKGVGEVVDDGRGRGQRRTTARAKIRVPRLNGEKRGCLATRTPHRPCNSCPIGLSLVEILRVRGTSLDVAGADLVDGTPILDIKPYVPYSDCIPSARAPNWVGNALEDGDGPLTVDEVSFTAVGEAAIRAAWHAREKSSMYESADEFIAFVTQVLSRDIRSYHQRLKACSNSQREVDWRVSLDGIVVIYRQAGKAIEVTGVGEST</sequence>
<comment type="similarity">
    <text evidence="2">Belongs to the tRNA methyltransferase O family.</text>
</comment>
<evidence type="ECO:0000256" key="1">
    <source>
        <dbReference type="ARBA" id="ARBA00022691"/>
    </source>
</evidence>
<evidence type="ECO:0000313" key="4">
    <source>
        <dbReference type="EMBL" id="CAL50141.1"/>
    </source>
</evidence>
<reference evidence="5" key="1">
    <citation type="journal article" date="2006" name="Proc. Natl. Acad. Sci. U.S.A.">
        <title>Genome analysis of the smallest free-living eukaryote Ostreococcus tauri unveils many unique features.</title>
        <authorList>
            <person name="Derelle E."/>
            <person name="Ferraz C."/>
            <person name="Rombauts S."/>
            <person name="Rouze P."/>
            <person name="Worden A.Z."/>
            <person name="Robbens S."/>
            <person name="Partensky F."/>
            <person name="Degroeve S."/>
            <person name="Echeynie S."/>
            <person name="Cooke R."/>
            <person name="Saeys Y."/>
            <person name="Wuyts J."/>
            <person name="Jabbari K."/>
            <person name="Bowler C."/>
            <person name="Panaud O."/>
            <person name="Piegu B."/>
            <person name="Ball S.G."/>
            <person name="Ral J.-P."/>
            <person name="Bouget F.-Y."/>
            <person name="Piganeau G."/>
            <person name="De Baets B."/>
            <person name="Picard A."/>
            <person name="Delseny M."/>
            <person name="Demaille J."/>
            <person name="Van de Peer Y."/>
            <person name="Moreau H."/>
        </authorList>
    </citation>
    <scope>NUCLEOTIDE SEQUENCE [LARGE SCALE GENOMIC DNA]</scope>
    <source>
        <strain evidence="5">OTTH 0595 / CCAP 157/2 / RCC745</strain>
    </source>
</reference>
<dbReference type="CDD" id="cd09281">
    <property type="entry name" value="UPF0066"/>
    <property type="match status" value="1"/>
</dbReference>
<dbReference type="GeneID" id="9834888"/>
<dbReference type="PANTHER" id="PTHR12818:SF0">
    <property type="entry name" value="TRNA (ADENINE(37)-N6)-METHYLTRANSFERASE"/>
    <property type="match status" value="1"/>
</dbReference>
<keyword evidence="1" id="KW-0949">S-adenosyl-L-methionine</keyword>
<name>Q01GK3_OSTTA</name>
<organism evidence="4 5">
    <name type="scientific">Ostreococcus tauri</name>
    <name type="common">Marine green alga</name>
    <dbReference type="NCBI Taxonomy" id="70448"/>
    <lineage>
        <taxon>Eukaryota</taxon>
        <taxon>Viridiplantae</taxon>
        <taxon>Chlorophyta</taxon>
        <taxon>Mamiellophyceae</taxon>
        <taxon>Mamiellales</taxon>
        <taxon>Bathycoccaceae</taxon>
        <taxon>Ostreococcus</taxon>
    </lineage>
</organism>
<evidence type="ECO:0000259" key="3">
    <source>
        <dbReference type="PROSITE" id="PS51668"/>
    </source>
</evidence>
<reference evidence="4 5" key="2">
    <citation type="journal article" date="2014" name="BMC Genomics">
        <title>An improved genome of the model marine alga Ostreococcus tauri unfolds by assessing Illumina de novo assemblies.</title>
        <authorList>
            <person name="Blanc-Mathieu R."/>
            <person name="Verhelst B."/>
            <person name="Derelle E."/>
            <person name="Rombauts S."/>
            <person name="Bouget F.Y."/>
            <person name="Carre I."/>
            <person name="Chateau A."/>
            <person name="Eyre-Walker A."/>
            <person name="Grimsley N."/>
            <person name="Moreau H."/>
            <person name="Piegu B."/>
            <person name="Rivals E."/>
            <person name="Schackwitz W."/>
            <person name="Van de Peer Y."/>
            <person name="Piganeau G."/>
        </authorList>
    </citation>
    <scope>NUCLEOTIDE SEQUENCE [LARGE SCALE GENOMIC DNA]</scope>
    <source>
        <strain evidence="5">OTTH 0595 / CCAP 157/2 / RCC745</strain>
    </source>
</reference>
<dbReference type="Pfam" id="PF01980">
    <property type="entry name" value="TrmO_N"/>
    <property type="match status" value="1"/>
</dbReference>
<dbReference type="InterPro" id="IPR036413">
    <property type="entry name" value="YaeB-like_sf"/>
</dbReference>
<dbReference type="Gene3D" id="2.40.30.70">
    <property type="entry name" value="YaeB-like"/>
    <property type="match status" value="1"/>
</dbReference>
<comment type="caution">
    <text evidence="4">The sequence shown here is derived from an EMBL/GenBank/DDBJ whole genome shotgun (WGS) entry which is preliminary data.</text>
</comment>
<proteinExistence type="inferred from homology"/>
<protein>
    <submittedName>
        <fullName evidence="4">Uncharacterized domain UPF0066, YaeB-like domain</fullName>
    </submittedName>
</protein>
<dbReference type="SUPFAM" id="SSF118196">
    <property type="entry name" value="YaeB-like"/>
    <property type="match status" value="1"/>
</dbReference>
<dbReference type="EMBL" id="CAID01000001">
    <property type="protein sequence ID" value="CAL50141.1"/>
    <property type="molecule type" value="Genomic_DNA"/>
</dbReference>